<comment type="caution">
    <text evidence="9">The sequence shown here is derived from an EMBL/GenBank/DDBJ whole genome shotgun (WGS) entry which is preliminary data.</text>
</comment>
<evidence type="ECO:0000313" key="9">
    <source>
        <dbReference type="EMBL" id="RIX51005.1"/>
    </source>
</evidence>
<comment type="subcellular location">
    <subcellularLocation>
        <location evidence="1">Cell membrane</location>
        <topology evidence="1">Multi-pass membrane protein</topology>
    </subcellularLocation>
</comment>
<dbReference type="RefSeq" id="WP_119601123.1">
    <property type="nucleotide sequence ID" value="NZ_QXQA01000012.1"/>
</dbReference>
<feature type="transmembrane region" description="Helical" evidence="7">
    <location>
        <begin position="254"/>
        <end position="273"/>
    </location>
</feature>
<keyword evidence="10" id="KW-1185">Reference proteome</keyword>
<feature type="transmembrane region" description="Helical" evidence="7">
    <location>
        <begin position="85"/>
        <end position="102"/>
    </location>
</feature>
<feature type="transmembrane region" description="Helical" evidence="7">
    <location>
        <begin position="41"/>
        <end position="64"/>
    </location>
</feature>
<evidence type="ECO:0000256" key="4">
    <source>
        <dbReference type="ARBA" id="ARBA00022692"/>
    </source>
</evidence>
<name>A0A3A1URZ3_9BACL</name>
<feature type="transmembrane region" description="Helical" evidence="7">
    <location>
        <begin position="153"/>
        <end position="173"/>
    </location>
</feature>
<reference evidence="9 10" key="1">
    <citation type="submission" date="2018-09" db="EMBL/GenBank/DDBJ databases">
        <title>Paenibacillus aracenensis nov. sp. isolated from a cave in southern Spain.</title>
        <authorList>
            <person name="Jurado V."/>
            <person name="Gutierrez-Patricio S."/>
            <person name="Gonzalez-Pimentel J.L."/>
            <person name="Miller A.Z."/>
            <person name="Laiz L."/>
            <person name="Saiz-Jimenez C."/>
        </authorList>
    </citation>
    <scope>NUCLEOTIDE SEQUENCE [LARGE SCALE GENOMIC DNA]</scope>
    <source>
        <strain evidence="9 10">DSM 22867</strain>
    </source>
</reference>
<evidence type="ECO:0000256" key="3">
    <source>
        <dbReference type="ARBA" id="ARBA00022475"/>
    </source>
</evidence>
<dbReference type="EMBL" id="QXQA01000012">
    <property type="protein sequence ID" value="RIX51005.1"/>
    <property type="molecule type" value="Genomic_DNA"/>
</dbReference>
<feature type="transmembrane region" description="Helical" evidence="7">
    <location>
        <begin position="114"/>
        <end position="141"/>
    </location>
</feature>
<evidence type="ECO:0000256" key="7">
    <source>
        <dbReference type="SAM" id="Phobius"/>
    </source>
</evidence>
<proteinExistence type="inferred from homology"/>
<feature type="transmembrane region" description="Helical" evidence="7">
    <location>
        <begin position="315"/>
        <end position="336"/>
    </location>
</feature>
<evidence type="ECO:0000256" key="2">
    <source>
        <dbReference type="ARBA" id="ARBA00007400"/>
    </source>
</evidence>
<evidence type="ECO:0000256" key="5">
    <source>
        <dbReference type="ARBA" id="ARBA00022989"/>
    </source>
</evidence>
<feature type="transmembrane region" description="Helical" evidence="7">
    <location>
        <begin position="12"/>
        <end position="35"/>
    </location>
</feature>
<evidence type="ECO:0000259" key="8">
    <source>
        <dbReference type="Pfam" id="PF01757"/>
    </source>
</evidence>
<feature type="transmembrane region" description="Helical" evidence="7">
    <location>
        <begin position="285"/>
        <end position="303"/>
    </location>
</feature>
<organism evidence="9 10">
    <name type="scientific">Paenibacillus nanensis</name>
    <dbReference type="NCBI Taxonomy" id="393251"/>
    <lineage>
        <taxon>Bacteria</taxon>
        <taxon>Bacillati</taxon>
        <taxon>Bacillota</taxon>
        <taxon>Bacilli</taxon>
        <taxon>Bacillales</taxon>
        <taxon>Paenibacillaceae</taxon>
        <taxon>Paenibacillus</taxon>
    </lineage>
</organism>
<gene>
    <name evidence="9" type="ORF">D3P08_18150</name>
</gene>
<sequence length="352" mass="38656">MRSAARETRLGGIDLVKLIAAMLVVAIHTGPLLSVDPYADFLLTGIVARLAVPFFFAASGFLFFRKLTGVRRKDDRAFRRYVWRIAGLYAAAIVFYLPVNVYKGDFAHGIDITAAVRAILIDGTFYHLWYLPALITGFCIVYHAQRRLPSSAVYPLVTLLYIIGLLGDSYYGLAARSDSLGAVYDWLFSWSDYTRNGLFFAPVYLAVGMYAAKMPASKPRRSRNLVLFLASAGALLLEGILLRDAEFPRHDSMYIMLLPAVYALLQLAAQAKIGGFRKAGAMSQWIYLLHPAVIVVVRGAAEAAGFRELAVDQSIMHYAAVCILSAAAAGGIEAVLSVRRRKQAVMNNAPFA</sequence>
<dbReference type="GO" id="GO:0005886">
    <property type="term" value="C:plasma membrane"/>
    <property type="evidence" value="ECO:0007669"/>
    <property type="project" value="UniProtKB-SubCell"/>
</dbReference>
<feature type="domain" description="Acyltransferase 3" evidence="8">
    <location>
        <begin position="12"/>
        <end position="328"/>
    </location>
</feature>
<keyword evidence="3" id="KW-1003">Cell membrane</keyword>
<dbReference type="Pfam" id="PF01757">
    <property type="entry name" value="Acyl_transf_3"/>
    <property type="match status" value="1"/>
</dbReference>
<dbReference type="PANTHER" id="PTHR40074">
    <property type="entry name" value="O-ACETYLTRANSFERASE WECH"/>
    <property type="match status" value="1"/>
</dbReference>
<dbReference type="GO" id="GO:0016413">
    <property type="term" value="F:O-acetyltransferase activity"/>
    <property type="evidence" value="ECO:0007669"/>
    <property type="project" value="TreeGrafter"/>
</dbReference>
<dbReference type="PANTHER" id="PTHR40074:SF2">
    <property type="entry name" value="O-ACETYLTRANSFERASE WECH"/>
    <property type="match status" value="1"/>
</dbReference>
<feature type="transmembrane region" description="Helical" evidence="7">
    <location>
        <begin position="193"/>
        <end position="212"/>
    </location>
</feature>
<accession>A0A3A1URZ3</accession>
<keyword evidence="5 7" id="KW-1133">Transmembrane helix</keyword>
<dbReference type="AlphaFoldDB" id="A0A3A1URZ3"/>
<evidence type="ECO:0000313" key="10">
    <source>
        <dbReference type="Proteomes" id="UP000266482"/>
    </source>
</evidence>
<evidence type="ECO:0000256" key="6">
    <source>
        <dbReference type="ARBA" id="ARBA00023136"/>
    </source>
</evidence>
<dbReference type="OrthoDB" id="5808342at2"/>
<protein>
    <submittedName>
        <fullName evidence="9">Acyltransferase</fullName>
    </submittedName>
</protein>
<dbReference type="Proteomes" id="UP000266482">
    <property type="component" value="Unassembled WGS sequence"/>
</dbReference>
<dbReference type="GO" id="GO:0009246">
    <property type="term" value="P:enterobacterial common antigen biosynthetic process"/>
    <property type="evidence" value="ECO:0007669"/>
    <property type="project" value="TreeGrafter"/>
</dbReference>
<evidence type="ECO:0000256" key="1">
    <source>
        <dbReference type="ARBA" id="ARBA00004651"/>
    </source>
</evidence>
<keyword evidence="4 7" id="KW-0812">Transmembrane</keyword>
<keyword evidence="9" id="KW-0012">Acyltransferase</keyword>
<feature type="transmembrane region" description="Helical" evidence="7">
    <location>
        <begin position="224"/>
        <end position="242"/>
    </location>
</feature>
<keyword evidence="9" id="KW-0808">Transferase</keyword>
<dbReference type="InterPro" id="IPR002656">
    <property type="entry name" value="Acyl_transf_3_dom"/>
</dbReference>
<comment type="similarity">
    <text evidence="2">Belongs to the acyltransferase 3 family.</text>
</comment>
<keyword evidence="6 7" id="KW-0472">Membrane</keyword>